<dbReference type="Proteomes" id="UP000663825">
    <property type="component" value="Unassembled WGS sequence"/>
</dbReference>
<dbReference type="OrthoDB" id="269872at2759"/>
<dbReference type="AlphaFoldDB" id="A0A817LM37"/>
<accession>A0A817LM37</accession>
<dbReference type="EMBL" id="CAJNXB010000067">
    <property type="protein sequence ID" value="CAF3016577.1"/>
    <property type="molecule type" value="Genomic_DNA"/>
</dbReference>
<dbReference type="PANTHER" id="PTHR23313:SF0">
    <property type="entry name" value="TESTIS-EXPRESSED PROTEIN 9"/>
    <property type="match status" value="1"/>
</dbReference>
<evidence type="ECO:0008006" key="4">
    <source>
        <dbReference type="Google" id="ProtNLM"/>
    </source>
</evidence>
<sequence>MSAKSSSRTTGQPAAASAKPSARTPKPRNDYADQEEEYKRLNAQLEAKTQALVEEADQVLRNQNRFVSTDNNDRTYSLLDQVDTDDQLFGDLQIASSHTRDLRLEPPSATYHEENLSAKNRKPSVTKFHPRVGDDVATVDNHRYDQSIDHTILQDQARNTFDRTVADIETKINRTKSSVNTNAIDNDEDDIFPGAAKDMGSEAKIRFLKARLRVMQEELERMHTECVKREEENERISLKVKESDDDRSRLNRVVTTLQDQLEKYKKLSSDTKSKLDTTEVELSSLRKEFDQTKRHTKKQQQDQTQTDTKLNRALEEAERYKQQLNKMQQSTKDINEQDKKKIEQLTNENRRLEKQRLELMNAFKRQLKLIDILKKQKLHLEASKMLQFAEEEFCKAIEWNTS</sequence>
<feature type="region of interest" description="Disordered" evidence="1">
    <location>
        <begin position="1"/>
        <end position="35"/>
    </location>
</feature>
<feature type="compositionally biased region" description="Polar residues" evidence="1">
    <location>
        <begin position="1"/>
        <end position="12"/>
    </location>
</feature>
<name>A0A817LM37_9BILA</name>
<evidence type="ECO:0000313" key="3">
    <source>
        <dbReference type="Proteomes" id="UP000663825"/>
    </source>
</evidence>
<dbReference type="PANTHER" id="PTHR23313">
    <property type="entry name" value="TSEC1-RELATED"/>
    <property type="match status" value="1"/>
</dbReference>
<protein>
    <recommendedName>
        <fullName evidence="4">Testis-expressed sequence 9 protein</fullName>
    </recommendedName>
</protein>
<proteinExistence type="predicted"/>
<gene>
    <name evidence="2" type="ORF">TIS948_LOCUS2222</name>
</gene>
<organism evidence="2 3">
    <name type="scientific">Rotaria socialis</name>
    <dbReference type="NCBI Taxonomy" id="392032"/>
    <lineage>
        <taxon>Eukaryota</taxon>
        <taxon>Metazoa</taxon>
        <taxon>Spiralia</taxon>
        <taxon>Gnathifera</taxon>
        <taxon>Rotifera</taxon>
        <taxon>Eurotatoria</taxon>
        <taxon>Bdelloidea</taxon>
        <taxon>Philodinida</taxon>
        <taxon>Philodinidae</taxon>
        <taxon>Rotaria</taxon>
    </lineage>
</organism>
<reference evidence="2" key="1">
    <citation type="submission" date="2021-02" db="EMBL/GenBank/DDBJ databases">
        <authorList>
            <person name="Nowell W R."/>
        </authorList>
    </citation>
    <scope>NUCLEOTIDE SEQUENCE</scope>
</reference>
<comment type="caution">
    <text evidence="2">The sequence shown here is derived from an EMBL/GenBank/DDBJ whole genome shotgun (WGS) entry which is preliminary data.</text>
</comment>
<evidence type="ECO:0000256" key="1">
    <source>
        <dbReference type="SAM" id="MobiDB-lite"/>
    </source>
</evidence>
<evidence type="ECO:0000313" key="2">
    <source>
        <dbReference type="EMBL" id="CAF3016577.1"/>
    </source>
</evidence>
<feature type="region of interest" description="Disordered" evidence="1">
    <location>
        <begin position="286"/>
        <end position="308"/>
    </location>
</feature>